<reference evidence="7 8" key="1">
    <citation type="submission" date="2020-10" db="EMBL/GenBank/DDBJ databases">
        <title>Sequencing the genomes of 1000 actinobacteria strains.</title>
        <authorList>
            <person name="Klenk H.-P."/>
        </authorList>
    </citation>
    <scope>NUCLEOTIDE SEQUENCE [LARGE SCALE GENOMIC DNA]</scope>
    <source>
        <strain evidence="7 8">DSM 46744</strain>
    </source>
</reference>
<dbReference type="Proteomes" id="UP000627838">
    <property type="component" value="Unassembled WGS sequence"/>
</dbReference>
<evidence type="ECO:0000256" key="5">
    <source>
        <dbReference type="SAM" id="MobiDB-lite"/>
    </source>
</evidence>
<accession>A0ABR9JJL7</accession>
<gene>
    <name evidence="7" type="ORF">H4W34_000570</name>
</gene>
<proteinExistence type="predicted"/>
<evidence type="ECO:0000256" key="2">
    <source>
        <dbReference type="ARBA" id="ARBA00022692"/>
    </source>
</evidence>
<evidence type="ECO:0000256" key="1">
    <source>
        <dbReference type="ARBA" id="ARBA00004141"/>
    </source>
</evidence>
<feature type="region of interest" description="Disordered" evidence="5">
    <location>
        <begin position="150"/>
        <end position="173"/>
    </location>
</feature>
<comment type="caution">
    <text evidence="7">The sequence shown here is derived from an EMBL/GenBank/DDBJ whole genome shotgun (WGS) entry which is preliminary data.</text>
</comment>
<dbReference type="PANTHER" id="PTHR36974:SF1">
    <property type="entry name" value="DOXX FAMILY MEMBRANE PROTEIN"/>
    <property type="match status" value="1"/>
</dbReference>
<protein>
    <submittedName>
        <fullName evidence="7">Membrane protein</fullName>
    </submittedName>
</protein>
<dbReference type="InterPro" id="IPR032808">
    <property type="entry name" value="DoxX"/>
</dbReference>
<dbReference type="PANTHER" id="PTHR36974">
    <property type="entry name" value="MEMBRANE PROTEIN-RELATED"/>
    <property type="match status" value="1"/>
</dbReference>
<keyword evidence="3 6" id="KW-1133">Transmembrane helix</keyword>
<dbReference type="RefSeq" id="WP_192757712.1">
    <property type="nucleotide sequence ID" value="NZ_JADBDZ010000001.1"/>
</dbReference>
<evidence type="ECO:0000256" key="6">
    <source>
        <dbReference type="SAM" id="Phobius"/>
    </source>
</evidence>
<feature type="transmembrane region" description="Helical" evidence="6">
    <location>
        <begin position="93"/>
        <end position="112"/>
    </location>
</feature>
<evidence type="ECO:0000313" key="7">
    <source>
        <dbReference type="EMBL" id="MBE1530737.1"/>
    </source>
</evidence>
<dbReference type="Pfam" id="PF13564">
    <property type="entry name" value="DoxX_2"/>
    <property type="match status" value="1"/>
</dbReference>
<feature type="transmembrane region" description="Helical" evidence="6">
    <location>
        <begin position="30"/>
        <end position="48"/>
    </location>
</feature>
<evidence type="ECO:0000256" key="3">
    <source>
        <dbReference type="ARBA" id="ARBA00022989"/>
    </source>
</evidence>
<keyword evidence="8" id="KW-1185">Reference proteome</keyword>
<name>A0ABR9JJL7_9ACTN</name>
<comment type="subcellular location">
    <subcellularLocation>
        <location evidence="1">Membrane</location>
        <topology evidence="1">Multi-pass membrane protein</topology>
    </subcellularLocation>
</comment>
<feature type="transmembrane region" description="Helical" evidence="6">
    <location>
        <begin position="124"/>
        <end position="143"/>
    </location>
</feature>
<organism evidence="7 8">
    <name type="scientific">Actinomadura algeriensis</name>
    <dbReference type="NCBI Taxonomy" id="1679523"/>
    <lineage>
        <taxon>Bacteria</taxon>
        <taxon>Bacillati</taxon>
        <taxon>Actinomycetota</taxon>
        <taxon>Actinomycetes</taxon>
        <taxon>Streptosporangiales</taxon>
        <taxon>Thermomonosporaceae</taxon>
        <taxon>Actinomadura</taxon>
    </lineage>
</organism>
<keyword evidence="4 6" id="KW-0472">Membrane</keyword>
<evidence type="ECO:0000256" key="4">
    <source>
        <dbReference type="ARBA" id="ARBA00023136"/>
    </source>
</evidence>
<feature type="transmembrane region" description="Helical" evidence="6">
    <location>
        <begin position="68"/>
        <end position="86"/>
    </location>
</feature>
<keyword evidence="2 6" id="KW-0812">Transmembrane</keyword>
<dbReference type="EMBL" id="JADBDZ010000001">
    <property type="protein sequence ID" value="MBE1530737.1"/>
    <property type="molecule type" value="Genomic_DNA"/>
</dbReference>
<sequence length="173" mass="18028">MEPLMVLIGGTLAGLVAGRTGVRRLRPWPVAVRGGLAAMFTLTGIAHFVGMRQEMIEMVPPALPAPEFLVTATGVLELAGVAGLLWGRSAPWAAGGLGLMMVGMFPANVHWALSRPDLPWGDQLVPRTVMQVIFVGAALSVPAHRVRAARRGRTSGAPAGATSGRAPGLVRQA</sequence>
<evidence type="ECO:0000313" key="8">
    <source>
        <dbReference type="Proteomes" id="UP000627838"/>
    </source>
</evidence>